<proteinExistence type="predicted"/>
<evidence type="ECO:0000313" key="7">
    <source>
        <dbReference type="EMBL" id="TMW60146.1"/>
    </source>
</evidence>
<dbReference type="InterPro" id="IPR040107">
    <property type="entry name" value="Snu23"/>
</dbReference>
<evidence type="ECO:0000259" key="6">
    <source>
        <dbReference type="SMART" id="SM00451"/>
    </source>
</evidence>
<sequence length="241" mass="27035">MSGIKKGVANVTRQTWDKQEYERLAQMRANGELPLEEEAKKVVKSNKQEFAAAEEGAAGPVGSARAFLKARAQRVTLEDNVGTVRVMKGEDAAKTNGYYCEVCEITLKDSVAYLDHINGKRHLSKLGYSMRVERSSVDQVKSRLQSAAKRKYDPVITKKLDAMEEYEKKRRELEKEEERRKRQRKEEKKAKKNAETAPVDVETTQTEETTGEASTEPQVSAEEAEMMAMMGFGGFGGSKKS</sequence>
<evidence type="ECO:0000256" key="1">
    <source>
        <dbReference type="ARBA" id="ARBA00022723"/>
    </source>
</evidence>
<keyword evidence="3" id="KW-0862">Zinc</keyword>
<keyword evidence="4" id="KW-0539">Nucleus</keyword>
<feature type="region of interest" description="Disordered" evidence="5">
    <location>
        <begin position="169"/>
        <end position="241"/>
    </location>
</feature>
<evidence type="ECO:0000256" key="3">
    <source>
        <dbReference type="ARBA" id="ARBA00022833"/>
    </source>
</evidence>
<evidence type="ECO:0000256" key="4">
    <source>
        <dbReference type="ARBA" id="ARBA00023242"/>
    </source>
</evidence>
<dbReference type="SMART" id="SM00451">
    <property type="entry name" value="ZnF_U1"/>
    <property type="match status" value="1"/>
</dbReference>
<dbReference type="Pfam" id="PF12874">
    <property type="entry name" value="zf-met"/>
    <property type="match status" value="1"/>
</dbReference>
<dbReference type="GO" id="GO:0008270">
    <property type="term" value="F:zinc ion binding"/>
    <property type="evidence" value="ECO:0007669"/>
    <property type="project" value="UniProtKB-KW"/>
</dbReference>
<keyword evidence="2" id="KW-0863">Zinc-finger</keyword>
<evidence type="ECO:0000313" key="8">
    <source>
        <dbReference type="Proteomes" id="UP000794436"/>
    </source>
</evidence>
<name>A0A8K1CBZ6_PYTOL</name>
<reference evidence="7" key="1">
    <citation type="submission" date="2019-03" db="EMBL/GenBank/DDBJ databases">
        <title>Long read genome sequence of the mycoparasitic Pythium oligandrum ATCC 38472 isolated from sugarbeet rhizosphere.</title>
        <authorList>
            <person name="Gaulin E."/>
        </authorList>
    </citation>
    <scope>NUCLEOTIDE SEQUENCE</scope>
    <source>
        <strain evidence="7">ATCC 38472_TT</strain>
    </source>
</reference>
<accession>A0A8K1CBZ6</accession>
<feature type="compositionally biased region" description="Low complexity" evidence="5">
    <location>
        <begin position="202"/>
        <end position="216"/>
    </location>
</feature>
<dbReference type="SUPFAM" id="SSF57667">
    <property type="entry name" value="beta-beta-alpha zinc fingers"/>
    <property type="match status" value="1"/>
</dbReference>
<feature type="domain" description="U1-type" evidence="6">
    <location>
        <begin position="95"/>
        <end position="129"/>
    </location>
</feature>
<dbReference type="Gene3D" id="3.30.160.60">
    <property type="entry name" value="Classic Zinc Finger"/>
    <property type="match status" value="1"/>
</dbReference>
<dbReference type="InterPro" id="IPR013087">
    <property type="entry name" value="Znf_C2H2_type"/>
</dbReference>
<dbReference type="GO" id="GO:0005681">
    <property type="term" value="C:spliceosomal complex"/>
    <property type="evidence" value="ECO:0007669"/>
    <property type="project" value="InterPro"/>
</dbReference>
<dbReference type="GO" id="GO:0000398">
    <property type="term" value="P:mRNA splicing, via spliceosome"/>
    <property type="evidence" value="ECO:0007669"/>
    <property type="project" value="InterPro"/>
</dbReference>
<dbReference type="PANTHER" id="PTHR45986">
    <property type="entry name" value="ZINC FINGER MATRIN-TYPE PROTEIN 2"/>
    <property type="match status" value="1"/>
</dbReference>
<dbReference type="GO" id="GO:0003676">
    <property type="term" value="F:nucleic acid binding"/>
    <property type="evidence" value="ECO:0007669"/>
    <property type="project" value="InterPro"/>
</dbReference>
<feature type="compositionally biased region" description="Gly residues" evidence="5">
    <location>
        <begin position="231"/>
        <end position="241"/>
    </location>
</feature>
<dbReference type="AlphaFoldDB" id="A0A8K1CBZ6"/>
<dbReference type="GO" id="GO:0046540">
    <property type="term" value="C:U4/U6 x U5 tri-snRNP complex"/>
    <property type="evidence" value="ECO:0007669"/>
    <property type="project" value="TreeGrafter"/>
</dbReference>
<evidence type="ECO:0000256" key="2">
    <source>
        <dbReference type="ARBA" id="ARBA00022771"/>
    </source>
</evidence>
<organism evidence="7 8">
    <name type="scientific">Pythium oligandrum</name>
    <name type="common">Mycoparasitic fungus</name>
    <dbReference type="NCBI Taxonomy" id="41045"/>
    <lineage>
        <taxon>Eukaryota</taxon>
        <taxon>Sar</taxon>
        <taxon>Stramenopiles</taxon>
        <taxon>Oomycota</taxon>
        <taxon>Peronosporomycetes</taxon>
        <taxon>Pythiales</taxon>
        <taxon>Pythiaceae</taxon>
        <taxon>Pythium</taxon>
    </lineage>
</organism>
<protein>
    <recommendedName>
        <fullName evidence="6">U1-type domain-containing protein</fullName>
    </recommendedName>
</protein>
<dbReference type="InterPro" id="IPR036236">
    <property type="entry name" value="Znf_C2H2_sf"/>
</dbReference>
<dbReference type="FunFam" id="3.30.160.60:FF:002461">
    <property type="entry name" value="Zinc finger matrin-type protein 2"/>
    <property type="match status" value="1"/>
</dbReference>
<dbReference type="PANTHER" id="PTHR45986:SF1">
    <property type="entry name" value="ZINC FINGER MATRIN-TYPE PROTEIN 2"/>
    <property type="match status" value="1"/>
</dbReference>
<dbReference type="OrthoDB" id="30343at2759"/>
<evidence type="ECO:0000256" key="5">
    <source>
        <dbReference type="SAM" id="MobiDB-lite"/>
    </source>
</evidence>
<dbReference type="Proteomes" id="UP000794436">
    <property type="component" value="Unassembled WGS sequence"/>
</dbReference>
<gene>
    <name evidence="7" type="ORF">Poli38472_000188</name>
</gene>
<keyword evidence="8" id="KW-1185">Reference proteome</keyword>
<keyword evidence="1" id="KW-0479">Metal-binding</keyword>
<comment type="caution">
    <text evidence="7">The sequence shown here is derived from an EMBL/GenBank/DDBJ whole genome shotgun (WGS) entry which is preliminary data.</text>
</comment>
<dbReference type="EMBL" id="SPLM01000108">
    <property type="protein sequence ID" value="TMW60146.1"/>
    <property type="molecule type" value="Genomic_DNA"/>
</dbReference>
<dbReference type="InterPro" id="IPR003604">
    <property type="entry name" value="Matrin/U1-like-C_Znf_C2H2"/>
</dbReference>
<feature type="compositionally biased region" description="Basic and acidic residues" evidence="5">
    <location>
        <begin position="169"/>
        <end position="194"/>
    </location>
</feature>